<evidence type="ECO:0000256" key="1">
    <source>
        <dbReference type="SAM" id="MobiDB-lite"/>
    </source>
</evidence>
<feature type="compositionally biased region" description="Gly residues" evidence="1">
    <location>
        <begin position="78"/>
        <end position="99"/>
    </location>
</feature>
<feature type="chain" id="PRO_5014573112" evidence="2">
    <location>
        <begin position="28"/>
        <end position="138"/>
    </location>
</feature>
<dbReference type="Proteomes" id="UP000265566">
    <property type="component" value="Chromosome 4"/>
</dbReference>
<keyword evidence="2" id="KW-0732">Signal</keyword>
<evidence type="ECO:0000313" key="6">
    <source>
        <dbReference type="Proteomes" id="UP000002051"/>
    </source>
</evidence>
<dbReference type="EMBL" id="CM001220">
    <property type="protein sequence ID" value="AES87922.1"/>
    <property type="molecule type" value="Genomic_DNA"/>
</dbReference>
<keyword evidence="6" id="KW-1185">Reference proteome</keyword>
<keyword evidence="3" id="KW-0472">Membrane</keyword>
<keyword evidence="3" id="KW-0812">Transmembrane</keyword>
<feature type="region of interest" description="Disordered" evidence="1">
    <location>
        <begin position="71"/>
        <end position="138"/>
    </location>
</feature>
<feature type="signal peptide" evidence="2">
    <location>
        <begin position="1"/>
        <end position="27"/>
    </location>
</feature>
<dbReference type="HOGENOM" id="CLU_2030932_0_0_1"/>
<reference evidence="4" key="5">
    <citation type="journal article" date="2018" name="Nat. Plants">
        <title>Whole-genome landscape of Medicago truncatula symbiotic genes.</title>
        <authorList>
            <person name="Pecrix Y."/>
            <person name="Gamas P."/>
            <person name="Carrere S."/>
        </authorList>
    </citation>
    <scope>NUCLEOTIDE SEQUENCE</scope>
    <source>
        <tissue evidence="4">Leaves</tissue>
    </source>
</reference>
<dbReference type="EnsemblPlants" id="AES87922">
    <property type="protein sequence ID" value="AES87922"/>
    <property type="gene ID" value="MTR_4g037560"/>
</dbReference>
<sequence length="138" mass="14017">MVQKAYSFFALFLIFNILLVTTQEAIAGRSIAKNSDNDDKKEPEFLFKHEHGKLHYPGIGHLGFPPHFGVTPNNPFIGGTGGSGSGSGSSSGAGAGSGSSGHSYVPGGDDTFVPNPGFEVPNPGSGGGGGRAAETVNP</sequence>
<evidence type="ECO:0000313" key="4">
    <source>
        <dbReference type="EMBL" id="RHN60139.1"/>
    </source>
</evidence>
<evidence type="ECO:0000313" key="7">
    <source>
        <dbReference type="Proteomes" id="UP000265566"/>
    </source>
</evidence>
<dbReference type="Gramene" id="rna22376">
    <property type="protein sequence ID" value="RHN60139.1"/>
    <property type="gene ID" value="gene22376"/>
</dbReference>
<name>G7JSI0_MEDTR</name>
<dbReference type="PANTHER" id="PTHR36733">
    <property type="entry name" value="CELL WALL PROTEIN-RELATED"/>
    <property type="match status" value="1"/>
</dbReference>
<dbReference type="AlphaFoldDB" id="G7JSI0"/>
<evidence type="ECO:0000256" key="2">
    <source>
        <dbReference type="SAM" id="SignalP"/>
    </source>
</evidence>
<evidence type="ECO:0000313" key="5">
    <source>
        <dbReference type="EnsemblPlants" id="AES87922"/>
    </source>
</evidence>
<gene>
    <name evidence="5" type="primary">11438358</name>
    <name evidence="3" type="ordered locus">MTR_4g037560</name>
    <name evidence="4" type="ORF">MtrunA17_Chr4g0022211</name>
</gene>
<protein>
    <submittedName>
        <fullName evidence="3">Transmembrane protein, putative</fullName>
    </submittedName>
</protein>
<dbReference type="PaxDb" id="3880-AES87922"/>
<dbReference type="EMBL" id="PSQE01000004">
    <property type="protein sequence ID" value="RHN60139.1"/>
    <property type="molecule type" value="Genomic_DNA"/>
</dbReference>
<dbReference type="InterPro" id="IPR034565">
    <property type="entry name" value="Put_cell_wall"/>
</dbReference>
<dbReference type="Proteomes" id="UP000002051">
    <property type="component" value="Chromosome 4"/>
</dbReference>
<reference evidence="3 6" key="1">
    <citation type="journal article" date="2011" name="Nature">
        <title>The Medicago genome provides insight into the evolution of rhizobial symbioses.</title>
        <authorList>
            <person name="Young N.D."/>
            <person name="Debelle F."/>
            <person name="Oldroyd G.E."/>
            <person name="Geurts R."/>
            <person name="Cannon S.B."/>
            <person name="Udvardi M.K."/>
            <person name="Benedito V.A."/>
            <person name="Mayer K.F."/>
            <person name="Gouzy J."/>
            <person name="Schoof H."/>
            <person name="Van de Peer Y."/>
            <person name="Proost S."/>
            <person name="Cook D.R."/>
            <person name="Meyers B.C."/>
            <person name="Spannagl M."/>
            <person name="Cheung F."/>
            <person name="De Mita S."/>
            <person name="Krishnakumar V."/>
            <person name="Gundlach H."/>
            <person name="Zhou S."/>
            <person name="Mudge J."/>
            <person name="Bharti A.K."/>
            <person name="Murray J.D."/>
            <person name="Naoumkina M.A."/>
            <person name="Rosen B."/>
            <person name="Silverstein K.A."/>
            <person name="Tang H."/>
            <person name="Rombauts S."/>
            <person name="Zhao P.X."/>
            <person name="Zhou P."/>
            <person name="Barbe V."/>
            <person name="Bardou P."/>
            <person name="Bechner M."/>
            <person name="Bellec A."/>
            <person name="Berger A."/>
            <person name="Berges H."/>
            <person name="Bidwell S."/>
            <person name="Bisseling T."/>
            <person name="Choisne N."/>
            <person name="Couloux A."/>
            <person name="Denny R."/>
            <person name="Deshpande S."/>
            <person name="Dai X."/>
            <person name="Doyle J.J."/>
            <person name="Dudez A.M."/>
            <person name="Farmer A.D."/>
            <person name="Fouteau S."/>
            <person name="Franken C."/>
            <person name="Gibelin C."/>
            <person name="Gish J."/>
            <person name="Goldstein S."/>
            <person name="Gonzalez A.J."/>
            <person name="Green P.J."/>
            <person name="Hallab A."/>
            <person name="Hartog M."/>
            <person name="Hua A."/>
            <person name="Humphray S.J."/>
            <person name="Jeong D.H."/>
            <person name="Jing Y."/>
            <person name="Jocker A."/>
            <person name="Kenton S.M."/>
            <person name="Kim D.J."/>
            <person name="Klee K."/>
            <person name="Lai H."/>
            <person name="Lang C."/>
            <person name="Lin S."/>
            <person name="Macmil S.L."/>
            <person name="Magdelenat G."/>
            <person name="Matthews L."/>
            <person name="McCorrison J."/>
            <person name="Monaghan E.L."/>
            <person name="Mun J.H."/>
            <person name="Najar F.Z."/>
            <person name="Nicholson C."/>
            <person name="Noirot C."/>
            <person name="O'Bleness M."/>
            <person name="Paule C.R."/>
            <person name="Poulain J."/>
            <person name="Prion F."/>
            <person name="Qin B."/>
            <person name="Qu C."/>
            <person name="Retzel E.F."/>
            <person name="Riddle C."/>
            <person name="Sallet E."/>
            <person name="Samain S."/>
            <person name="Samson N."/>
            <person name="Sanders I."/>
            <person name="Saurat O."/>
            <person name="Scarpelli C."/>
            <person name="Schiex T."/>
            <person name="Segurens B."/>
            <person name="Severin A.J."/>
            <person name="Sherrier D.J."/>
            <person name="Shi R."/>
            <person name="Sims S."/>
            <person name="Singer S.R."/>
            <person name="Sinharoy S."/>
            <person name="Sterck L."/>
            <person name="Viollet A."/>
            <person name="Wang B.B."/>
            <person name="Wang K."/>
            <person name="Wang M."/>
            <person name="Wang X."/>
            <person name="Warfsmann J."/>
            <person name="Weissenbach J."/>
            <person name="White D.D."/>
            <person name="White J.D."/>
            <person name="Wiley G.B."/>
            <person name="Wincker P."/>
            <person name="Xing Y."/>
            <person name="Yang L."/>
            <person name="Yao Z."/>
            <person name="Ying F."/>
            <person name="Zhai J."/>
            <person name="Zhou L."/>
            <person name="Zuber A."/>
            <person name="Denarie J."/>
            <person name="Dixon R.A."/>
            <person name="May G.D."/>
            <person name="Schwartz D.C."/>
            <person name="Rogers J."/>
            <person name="Quetier F."/>
            <person name="Town C.D."/>
            <person name="Roe B.A."/>
        </authorList>
    </citation>
    <scope>NUCLEOTIDE SEQUENCE [LARGE SCALE GENOMIC DNA]</scope>
    <source>
        <strain evidence="3">A17</strain>
        <strain evidence="5 6">cv. Jemalong A17</strain>
    </source>
</reference>
<proteinExistence type="predicted"/>
<dbReference type="OrthoDB" id="1931827at2759"/>
<dbReference type="KEGG" id="mtr:11438358"/>
<dbReference type="OMA" id="KQPEWFI"/>
<organism evidence="3 6">
    <name type="scientific">Medicago truncatula</name>
    <name type="common">Barrel medic</name>
    <name type="synonym">Medicago tribuloides</name>
    <dbReference type="NCBI Taxonomy" id="3880"/>
    <lineage>
        <taxon>Eukaryota</taxon>
        <taxon>Viridiplantae</taxon>
        <taxon>Streptophyta</taxon>
        <taxon>Embryophyta</taxon>
        <taxon>Tracheophyta</taxon>
        <taxon>Spermatophyta</taxon>
        <taxon>Magnoliopsida</taxon>
        <taxon>eudicotyledons</taxon>
        <taxon>Gunneridae</taxon>
        <taxon>Pentapetalae</taxon>
        <taxon>rosids</taxon>
        <taxon>fabids</taxon>
        <taxon>Fabales</taxon>
        <taxon>Fabaceae</taxon>
        <taxon>Papilionoideae</taxon>
        <taxon>50 kb inversion clade</taxon>
        <taxon>NPAAA clade</taxon>
        <taxon>Hologalegina</taxon>
        <taxon>IRL clade</taxon>
        <taxon>Trifolieae</taxon>
        <taxon>Medicago</taxon>
    </lineage>
</organism>
<reference evidence="5" key="3">
    <citation type="submission" date="2015-04" db="UniProtKB">
        <authorList>
            <consortium name="EnsemblPlants"/>
        </authorList>
    </citation>
    <scope>IDENTIFICATION</scope>
    <source>
        <strain evidence="5">cv. Jemalong A17</strain>
    </source>
</reference>
<dbReference type="PANTHER" id="PTHR36733:SF1">
    <property type="entry name" value="CELL WALL PROTEIN-RELATED"/>
    <property type="match status" value="1"/>
</dbReference>
<reference evidence="7" key="4">
    <citation type="journal article" date="2018" name="Nat. Plants">
        <title>Whole-genome landscape of Medicago truncatula symbiotic genes.</title>
        <authorList>
            <person name="Pecrix Y."/>
            <person name="Staton S.E."/>
            <person name="Sallet E."/>
            <person name="Lelandais-Briere C."/>
            <person name="Moreau S."/>
            <person name="Carrere S."/>
            <person name="Blein T."/>
            <person name="Jardinaud M.F."/>
            <person name="Latrasse D."/>
            <person name="Zouine M."/>
            <person name="Zahm M."/>
            <person name="Kreplak J."/>
            <person name="Mayjonade B."/>
            <person name="Satge C."/>
            <person name="Perez M."/>
            <person name="Cauet S."/>
            <person name="Marande W."/>
            <person name="Chantry-Darmon C."/>
            <person name="Lopez-Roques C."/>
            <person name="Bouchez O."/>
            <person name="Berard A."/>
            <person name="Debelle F."/>
            <person name="Munos S."/>
            <person name="Bendahmane A."/>
            <person name="Berges H."/>
            <person name="Niebel A."/>
            <person name="Buitink J."/>
            <person name="Frugier F."/>
            <person name="Benhamed M."/>
            <person name="Crespi M."/>
            <person name="Gouzy J."/>
            <person name="Gamas P."/>
        </authorList>
    </citation>
    <scope>NUCLEOTIDE SEQUENCE [LARGE SCALE GENOMIC DNA]</scope>
    <source>
        <strain evidence="7">cv. Jemalong A17</strain>
    </source>
</reference>
<reference evidence="3 6" key="2">
    <citation type="journal article" date="2014" name="BMC Genomics">
        <title>An improved genome release (version Mt4.0) for the model legume Medicago truncatula.</title>
        <authorList>
            <person name="Tang H."/>
            <person name="Krishnakumar V."/>
            <person name="Bidwell S."/>
            <person name="Rosen B."/>
            <person name="Chan A."/>
            <person name="Zhou S."/>
            <person name="Gentzbittel L."/>
            <person name="Childs K.L."/>
            <person name="Yandell M."/>
            <person name="Gundlach H."/>
            <person name="Mayer K.F."/>
            <person name="Schwartz D.C."/>
            <person name="Town C.D."/>
        </authorList>
    </citation>
    <scope>GENOME REANNOTATION</scope>
    <source>
        <strain evidence="5 6">cv. Jemalong A17</strain>
    </source>
</reference>
<accession>G7JSI0</accession>
<dbReference type="eggNOG" id="ENOG502S86B">
    <property type="taxonomic scope" value="Eukaryota"/>
</dbReference>
<evidence type="ECO:0000313" key="3">
    <source>
        <dbReference type="EMBL" id="AES87922.1"/>
    </source>
</evidence>